<keyword evidence="2" id="KW-1185">Reference proteome</keyword>
<evidence type="ECO:0000313" key="2">
    <source>
        <dbReference type="Proteomes" id="UP000663722"/>
    </source>
</evidence>
<reference evidence="1" key="1">
    <citation type="journal article" date="2021" name="Microb. Physiol.">
        <title>Proteogenomic Insights into the Physiology of Marine, Sulfate-Reducing, Filamentous Desulfonema limicola and Desulfonema magnum.</title>
        <authorList>
            <person name="Schnaars V."/>
            <person name="Wohlbrand L."/>
            <person name="Scheve S."/>
            <person name="Hinrichs C."/>
            <person name="Reinhardt R."/>
            <person name="Rabus R."/>
        </authorList>
    </citation>
    <scope>NUCLEOTIDE SEQUENCE</scope>
    <source>
        <strain evidence="1">4be13</strain>
    </source>
</reference>
<name>A0A975BIJ5_9BACT</name>
<gene>
    <name evidence="1" type="ORF">dnm_020050</name>
</gene>
<proteinExistence type="predicted"/>
<dbReference type="AlphaFoldDB" id="A0A975BIJ5"/>
<dbReference type="EMBL" id="CP061800">
    <property type="protein sequence ID" value="QTA85988.1"/>
    <property type="molecule type" value="Genomic_DNA"/>
</dbReference>
<organism evidence="1 2">
    <name type="scientific">Desulfonema magnum</name>
    <dbReference type="NCBI Taxonomy" id="45655"/>
    <lineage>
        <taxon>Bacteria</taxon>
        <taxon>Pseudomonadati</taxon>
        <taxon>Thermodesulfobacteriota</taxon>
        <taxon>Desulfobacteria</taxon>
        <taxon>Desulfobacterales</taxon>
        <taxon>Desulfococcaceae</taxon>
        <taxon>Desulfonema</taxon>
    </lineage>
</organism>
<dbReference type="Proteomes" id="UP000663722">
    <property type="component" value="Chromosome"/>
</dbReference>
<accession>A0A975BIJ5</accession>
<evidence type="ECO:0000313" key="1">
    <source>
        <dbReference type="EMBL" id="QTA85988.1"/>
    </source>
</evidence>
<protein>
    <submittedName>
        <fullName evidence="1">Uncharacterized protein</fullName>
    </submittedName>
</protein>
<dbReference type="KEGG" id="dmm:dnm_020050"/>
<sequence length="50" mass="5539">MGNKYLSINGHDLLVTTNDENRGKGGYLHAHLSNRSGQFAKQEVIRSTIP</sequence>